<name>A0A6A4P2G8_LUPAL</name>
<organism evidence="1 2">
    <name type="scientific">Lupinus albus</name>
    <name type="common">White lupine</name>
    <name type="synonym">Lupinus termis</name>
    <dbReference type="NCBI Taxonomy" id="3870"/>
    <lineage>
        <taxon>Eukaryota</taxon>
        <taxon>Viridiplantae</taxon>
        <taxon>Streptophyta</taxon>
        <taxon>Embryophyta</taxon>
        <taxon>Tracheophyta</taxon>
        <taxon>Spermatophyta</taxon>
        <taxon>Magnoliopsida</taxon>
        <taxon>eudicotyledons</taxon>
        <taxon>Gunneridae</taxon>
        <taxon>Pentapetalae</taxon>
        <taxon>rosids</taxon>
        <taxon>fabids</taxon>
        <taxon>Fabales</taxon>
        <taxon>Fabaceae</taxon>
        <taxon>Papilionoideae</taxon>
        <taxon>50 kb inversion clade</taxon>
        <taxon>genistoids sensu lato</taxon>
        <taxon>core genistoids</taxon>
        <taxon>Genisteae</taxon>
        <taxon>Lupinus</taxon>
    </lineage>
</organism>
<proteinExistence type="predicted"/>
<evidence type="ECO:0000313" key="2">
    <source>
        <dbReference type="Proteomes" id="UP000447434"/>
    </source>
</evidence>
<dbReference type="EMBL" id="WOCE01000017">
    <property type="protein sequence ID" value="KAE9595752.1"/>
    <property type="molecule type" value="Genomic_DNA"/>
</dbReference>
<comment type="caution">
    <text evidence="1">The sequence shown here is derived from an EMBL/GenBank/DDBJ whole genome shotgun (WGS) entry which is preliminary data.</text>
</comment>
<keyword evidence="2" id="KW-1185">Reference proteome</keyword>
<dbReference type="Proteomes" id="UP000447434">
    <property type="component" value="Chromosome 17"/>
</dbReference>
<protein>
    <submittedName>
        <fullName evidence="1">Uncharacterized protein</fullName>
    </submittedName>
</protein>
<evidence type="ECO:0000313" key="1">
    <source>
        <dbReference type="EMBL" id="KAE9595752.1"/>
    </source>
</evidence>
<reference evidence="2" key="1">
    <citation type="journal article" date="2020" name="Nat. Commun.">
        <title>Genome sequence of the cluster root forming white lupin.</title>
        <authorList>
            <person name="Hufnagel B."/>
            <person name="Marques A."/>
            <person name="Soriano A."/>
            <person name="Marques L."/>
            <person name="Divol F."/>
            <person name="Doumas P."/>
            <person name="Sallet E."/>
            <person name="Mancinotti D."/>
            <person name="Carrere S."/>
            <person name="Marande W."/>
            <person name="Arribat S."/>
            <person name="Keller J."/>
            <person name="Huneau C."/>
            <person name="Blein T."/>
            <person name="Aime D."/>
            <person name="Laguerre M."/>
            <person name="Taylor J."/>
            <person name="Schubert V."/>
            <person name="Nelson M."/>
            <person name="Geu-Flores F."/>
            <person name="Crespi M."/>
            <person name="Gallardo-Guerrero K."/>
            <person name="Delaux P.-M."/>
            <person name="Salse J."/>
            <person name="Berges H."/>
            <person name="Guyot R."/>
            <person name="Gouzy J."/>
            <person name="Peret B."/>
        </authorList>
    </citation>
    <scope>NUCLEOTIDE SEQUENCE [LARGE SCALE GENOMIC DNA]</scope>
    <source>
        <strain evidence="2">cv. Amiga</strain>
    </source>
</reference>
<sequence>MIVSHPESNRTFVLHFASKPMHVYLFRCACRPCNSPNAFMSYTLLMSLCYYGYASNNISFSIMP</sequence>
<dbReference type="AlphaFoldDB" id="A0A6A4P2G8"/>
<accession>A0A6A4P2G8</accession>
<gene>
    <name evidence="1" type="ORF">Lalb_Chr17g0342091</name>
</gene>